<dbReference type="EMBL" id="CM056741">
    <property type="protein sequence ID" value="KAJ8681958.1"/>
    <property type="molecule type" value="Genomic_DNA"/>
</dbReference>
<evidence type="ECO:0000313" key="2">
    <source>
        <dbReference type="Proteomes" id="UP001239111"/>
    </source>
</evidence>
<sequence>MELSSLNVDRQRKITSNLAVRRRFVLIAAITLLGCLVAFYLSCYAPLSVSKRFKHHRSSRTIPLFVPNQKTILYWNGLFGASDYFFGEGNISQHCETGYNNCFGTSYRDLDRIDSYDVILFHGINGELSEDDLPKKRSAAQKYVFIALESPATRHVSSRFDDFFNSTATYQSDSDVIWSYGDTVPVALNDDLIEYNRKKMKKIVNSKSRVAAWYSSNCNTVSRREKLVADLEENMPVDKFGKCFEWLTSCPRNRDCFREHIEPNYFFYLAFENSLCQDYVTEKFFNALRYHVVPVVYGAANYTKIAPPRSFINVQDFGSPQLLAQHLLMLTKNLTRYEEFFSWKEHYRIISPKKRIICDLCKLANQKERKSYNISKWYSLSRC</sequence>
<protein>
    <submittedName>
        <fullName evidence="1">Uncharacterized protein</fullName>
    </submittedName>
</protein>
<organism evidence="1 2">
    <name type="scientific">Eretmocerus hayati</name>
    <dbReference type="NCBI Taxonomy" id="131215"/>
    <lineage>
        <taxon>Eukaryota</taxon>
        <taxon>Metazoa</taxon>
        <taxon>Ecdysozoa</taxon>
        <taxon>Arthropoda</taxon>
        <taxon>Hexapoda</taxon>
        <taxon>Insecta</taxon>
        <taxon>Pterygota</taxon>
        <taxon>Neoptera</taxon>
        <taxon>Endopterygota</taxon>
        <taxon>Hymenoptera</taxon>
        <taxon>Apocrita</taxon>
        <taxon>Proctotrupomorpha</taxon>
        <taxon>Chalcidoidea</taxon>
        <taxon>Aphelinidae</taxon>
        <taxon>Aphelininae</taxon>
        <taxon>Eretmocerus</taxon>
    </lineage>
</organism>
<proteinExistence type="predicted"/>
<keyword evidence="2" id="KW-1185">Reference proteome</keyword>
<dbReference type="Proteomes" id="UP001239111">
    <property type="component" value="Chromosome 1"/>
</dbReference>
<accession>A0ACC2PFY2</accession>
<comment type="caution">
    <text evidence="1">The sequence shown here is derived from an EMBL/GenBank/DDBJ whole genome shotgun (WGS) entry which is preliminary data.</text>
</comment>
<name>A0ACC2PFY2_9HYME</name>
<gene>
    <name evidence="1" type="ORF">QAD02_017750</name>
</gene>
<reference evidence="1" key="1">
    <citation type="submission" date="2023-04" db="EMBL/GenBank/DDBJ databases">
        <title>A chromosome-level genome assembly of the parasitoid wasp Eretmocerus hayati.</title>
        <authorList>
            <person name="Zhong Y."/>
            <person name="Liu S."/>
            <person name="Liu Y."/>
        </authorList>
    </citation>
    <scope>NUCLEOTIDE SEQUENCE</scope>
    <source>
        <strain evidence="1">ZJU_SS_LIU_2023</strain>
    </source>
</reference>
<evidence type="ECO:0000313" key="1">
    <source>
        <dbReference type="EMBL" id="KAJ8681958.1"/>
    </source>
</evidence>